<protein>
    <submittedName>
        <fullName evidence="2">Uncharacterized protein</fullName>
    </submittedName>
</protein>
<reference evidence="2 3" key="1">
    <citation type="submission" date="2024-05" db="EMBL/GenBank/DDBJ databases">
        <authorList>
            <person name="Wallberg A."/>
        </authorList>
    </citation>
    <scope>NUCLEOTIDE SEQUENCE [LARGE SCALE GENOMIC DNA]</scope>
</reference>
<evidence type="ECO:0000313" key="2">
    <source>
        <dbReference type="EMBL" id="CAL4129745.1"/>
    </source>
</evidence>
<proteinExistence type="predicted"/>
<dbReference type="Proteomes" id="UP001497623">
    <property type="component" value="Unassembled WGS sequence"/>
</dbReference>
<feature type="transmembrane region" description="Helical" evidence="1">
    <location>
        <begin position="57"/>
        <end position="87"/>
    </location>
</feature>
<evidence type="ECO:0000313" key="3">
    <source>
        <dbReference type="Proteomes" id="UP001497623"/>
    </source>
</evidence>
<dbReference type="EMBL" id="CAXKWB010026204">
    <property type="protein sequence ID" value="CAL4129745.1"/>
    <property type="molecule type" value="Genomic_DNA"/>
</dbReference>
<dbReference type="AlphaFoldDB" id="A0AAV2RPT3"/>
<keyword evidence="1" id="KW-0812">Transmembrane</keyword>
<keyword evidence="1" id="KW-1133">Transmembrane helix</keyword>
<keyword evidence="3" id="KW-1185">Reference proteome</keyword>
<comment type="caution">
    <text evidence="2">The sequence shown here is derived from an EMBL/GenBank/DDBJ whole genome shotgun (WGS) entry which is preliminary data.</text>
</comment>
<sequence length="134" mass="15123">VSRITISGILCSYFWALWFLPSGISLIIVIIIYQVCRYFKTAALTQHFFPSIAEQDINPIGCIPWIICGVFDTFSWLGLCVSGVYLLTSGVSMYMDDNRSTVAFYLACFITVLNAASVSTRKYRIIWASNTDLY</sequence>
<feature type="transmembrane region" description="Helical" evidence="1">
    <location>
        <begin position="12"/>
        <end position="36"/>
    </location>
</feature>
<evidence type="ECO:0000256" key="1">
    <source>
        <dbReference type="SAM" id="Phobius"/>
    </source>
</evidence>
<feature type="transmembrane region" description="Helical" evidence="1">
    <location>
        <begin position="102"/>
        <end position="120"/>
    </location>
</feature>
<accession>A0AAV2RPT3</accession>
<organism evidence="2 3">
    <name type="scientific">Meganyctiphanes norvegica</name>
    <name type="common">Northern krill</name>
    <name type="synonym">Thysanopoda norvegica</name>
    <dbReference type="NCBI Taxonomy" id="48144"/>
    <lineage>
        <taxon>Eukaryota</taxon>
        <taxon>Metazoa</taxon>
        <taxon>Ecdysozoa</taxon>
        <taxon>Arthropoda</taxon>
        <taxon>Crustacea</taxon>
        <taxon>Multicrustacea</taxon>
        <taxon>Malacostraca</taxon>
        <taxon>Eumalacostraca</taxon>
        <taxon>Eucarida</taxon>
        <taxon>Euphausiacea</taxon>
        <taxon>Euphausiidae</taxon>
        <taxon>Meganyctiphanes</taxon>
    </lineage>
</organism>
<name>A0AAV2RPT3_MEGNR</name>
<keyword evidence="1" id="KW-0472">Membrane</keyword>
<feature type="non-terminal residue" evidence="2">
    <location>
        <position position="1"/>
    </location>
</feature>
<gene>
    <name evidence="2" type="ORF">MNOR_LOCUS26353</name>
</gene>